<feature type="compositionally biased region" description="Basic residues" evidence="2">
    <location>
        <begin position="89"/>
        <end position="98"/>
    </location>
</feature>
<dbReference type="PANTHER" id="PTHR31516">
    <property type="entry name" value="STABILIZER OF AXONEMAL MICROTUBULES 2"/>
    <property type="match status" value="1"/>
</dbReference>
<organism evidence="3 4">
    <name type="scientific">Dreissena polymorpha</name>
    <name type="common">Zebra mussel</name>
    <name type="synonym">Mytilus polymorpha</name>
    <dbReference type="NCBI Taxonomy" id="45954"/>
    <lineage>
        <taxon>Eukaryota</taxon>
        <taxon>Metazoa</taxon>
        <taxon>Spiralia</taxon>
        <taxon>Lophotrochozoa</taxon>
        <taxon>Mollusca</taxon>
        <taxon>Bivalvia</taxon>
        <taxon>Autobranchia</taxon>
        <taxon>Heteroconchia</taxon>
        <taxon>Euheterodonta</taxon>
        <taxon>Imparidentia</taxon>
        <taxon>Neoheterodontei</taxon>
        <taxon>Myida</taxon>
        <taxon>Dreissenoidea</taxon>
        <taxon>Dreissenidae</taxon>
        <taxon>Dreissena</taxon>
    </lineage>
</organism>
<feature type="region of interest" description="Disordered" evidence="2">
    <location>
        <begin position="458"/>
        <end position="478"/>
    </location>
</feature>
<evidence type="ECO:0000313" key="4">
    <source>
        <dbReference type="Proteomes" id="UP000828390"/>
    </source>
</evidence>
<feature type="compositionally biased region" description="Polar residues" evidence="2">
    <location>
        <begin position="466"/>
        <end position="478"/>
    </location>
</feature>
<evidence type="ECO:0000256" key="2">
    <source>
        <dbReference type="SAM" id="MobiDB-lite"/>
    </source>
</evidence>
<dbReference type="PANTHER" id="PTHR31516:SF17">
    <property type="entry name" value="STABILIZER OF AXONEMAL MICROTUBULES 2"/>
    <property type="match status" value="1"/>
</dbReference>
<gene>
    <name evidence="3" type="ORF">DPMN_167693</name>
</gene>
<keyword evidence="4" id="KW-1185">Reference proteome</keyword>
<dbReference type="AlphaFoldDB" id="A0A9D4F505"/>
<dbReference type="InterPro" id="IPR033336">
    <property type="entry name" value="SAXO1/2"/>
</dbReference>
<sequence length="550" mass="62283">MTIKGQTLELIARCTNCYGDSPKAFKLAVTQPMAKCTSEYQAAYKYTTWQPPPQSLKPENEKVKNYKKRTAYMERKTTYGLDFVNTSPTKKHAHRKSKATANSDGDQRCPVHECTCAVATEPTRPTAGIRPRRPKSPPIENSMVIHPDMDQRFVDDTIYGDSYPAYSQAVMQTCRQQPIKAKDNIEVPAVSERRPYGKSTAQTDFVPHENVERPELVRPHENSVRATGPMEGRTEYTDYFTSKAKDEQLCKNKDTMHEEPKFDAISTAMADFITPKNVERPRACYPPVSGHFVPQEPAKFDGETTSSAAYKQWPVQRYELPIWAQKPRYKRPEGGILVTSLYMHDYKNPKVIQPPRKIRPHNNSRNDIMHLDEAAEAGYSPQTTYSQDFRVWTGSHWRESYRTIDMYQPPKEKMVFETNHRSQFTGERVEKLKPCRHISEHRKLNTDKKMLFSTTYTDNYKHQRPKSTPSAAVSGTSVSGKVRSLSAHPVVKISPSTVPLVSAGKIPIPDLTVPETQAPAKNNSAQDSITSPKIANILNLEKGDATMTPA</sequence>
<dbReference type="OrthoDB" id="365640at2759"/>
<dbReference type="GO" id="GO:0005856">
    <property type="term" value="C:cytoskeleton"/>
    <property type="evidence" value="ECO:0007669"/>
    <property type="project" value="TreeGrafter"/>
</dbReference>
<evidence type="ECO:0000256" key="1">
    <source>
        <dbReference type="ARBA" id="ARBA00008738"/>
    </source>
</evidence>
<reference evidence="3" key="2">
    <citation type="submission" date="2020-11" db="EMBL/GenBank/DDBJ databases">
        <authorList>
            <person name="McCartney M.A."/>
            <person name="Auch B."/>
            <person name="Kono T."/>
            <person name="Mallez S."/>
            <person name="Becker A."/>
            <person name="Gohl D.M."/>
            <person name="Silverstein K.A.T."/>
            <person name="Koren S."/>
            <person name="Bechman K.B."/>
            <person name="Herman A."/>
            <person name="Abrahante J.E."/>
            <person name="Garbe J."/>
        </authorList>
    </citation>
    <scope>NUCLEOTIDE SEQUENCE</scope>
    <source>
        <strain evidence="3">Duluth1</strain>
        <tissue evidence="3">Whole animal</tissue>
    </source>
</reference>
<name>A0A9D4F505_DREPO</name>
<comment type="caution">
    <text evidence="3">The sequence shown here is derived from an EMBL/GenBank/DDBJ whole genome shotgun (WGS) entry which is preliminary data.</text>
</comment>
<proteinExistence type="inferred from homology"/>
<protein>
    <submittedName>
        <fullName evidence="3">Uncharacterized protein</fullName>
    </submittedName>
</protein>
<feature type="region of interest" description="Disordered" evidence="2">
    <location>
        <begin position="83"/>
        <end position="105"/>
    </location>
</feature>
<dbReference type="EMBL" id="JAIWYP010000008">
    <property type="protein sequence ID" value="KAH3789512.1"/>
    <property type="molecule type" value="Genomic_DNA"/>
</dbReference>
<reference evidence="3" key="1">
    <citation type="journal article" date="2019" name="bioRxiv">
        <title>The Genome of the Zebra Mussel, Dreissena polymorpha: A Resource for Invasive Species Research.</title>
        <authorList>
            <person name="McCartney M.A."/>
            <person name="Auch B."/>
            <person name="Kono T."/>
            <person name="Mallez S."/>
            <person name="Zhang Y."/>
            <person name="Obille A."/>
            <person name="Becker A."/>
            <person name="Abrahante J.E."/>
            <person name="Garbe J."/>
            <person name="Badalamenti J.P."/>
            <person name="Herman A."/>
            <person name="Mangelson H."/>
            <person name="Liachko I."/>
            <person name="Sullivan S."/>
            <person name="Sone E.D."/>
            <person name="Koren S."/>
            <person name="Silverstein K.A.T."/>
            <person name="Beckman K.B."/>
            <person name="Gohl D.M."/>
        </authorList>
    </citation>
    <scope>NUCLEOTIDE SEQUENCE</scope>
    <source>
        <strain evidence="3">Duluth1</strain>
        <tissue evidence="3">Whole animal</tissue>
    </source>
</reference>
<comment type="similarity">
    <text evidence="1">Belongs to the FAM154 family.</text>
</comment>
<dbReference type="Proteomes" id="UP000828390">
    <property type="component" value="Unassembled WGS sequence"/>
</dbReference>
<accession>A0A9D4F505</accession>
<evidence type="ECO:0000313" key="3">
    <source>
        <dbReference type="EMBL" id="KAH3789512.1"/>
    </source>
</evidence>
<dbReference type="GO" id="GO:0008017">
    <property type="term" value="F:microtubule binding"/>
    <property type="evidence" value="ECO:0007669"/>
    <property type="project" value="InterPro"/>
</dbReference>